<dbReference type="InterPro" id="IPR041698">
    <property type="entry name" value="Methyltransf_25"/>
</dbReference>
<evidence type="ECO:0000313" key="4">
    <source>
        <dbReference type="Proteomes" id="UP000345527"/>
    </source>
</evidence>
<reference evidence="4 5" key="1">
    <citation type="journal article" date="2019" name="Syst. Appl. Microbiol.">
        <title>Characterization of Bifidobacterium species in feaces of the Egyptian fruit bat: Description of B. vespertilionis sp. nov. and B. rousetti sp. nov.</title>
        <authorList>
            <person name="Modesto M."/>
            <person name="Satti M."/>
            <person name="Watanabe K."/>
            <person name="Puglisi E."/>
            <person name="Morelli L."/>
            <person name="Huang C.-H."/>
            <person name="Liou J.-S."/>
            <person name="Miyashita M."/>
            <person name="Tamura T."/>
            <person name="Saito S."/>
            <person name="Mori K."/>
            <person name="Huang L."/>
            <person name="Sciavilla P."/>
            <person name="Sandri C."/>
            <person name="Spiezio C."/>
            <person name="Vitali F."/>
            <person name="Cavalieri D."/>
            <person name="Perpetuini G."/>
            <person name="Tofalo R."/>
            <person name="Bonetti A."/>
            <person name="Arita M."/>
            <person name="Mattarelli P."/>
        </authorList>
    </citation>
    <scope>NUCLEOTIDE SEQUENCE [LARGE SCALE GENOMIC DNA]</scope>
    <source>
        <strain evidence="2 5">RST16</strain>
        <strain evidence="3 4">RST8</strain>
    </source>
</reference>
<dbReference type="Proteomes" id="UP000374630">
    <property type="component" value="Unassembled WGS sequence"/>
</dbReference>
<protein>
    <submittedName>
        <fullName evidence="3">Class I SAM-dependent methyltransferase</fullName>
    </submittedName>
</protein>
<dbReference type="Pfam" id="PF13649">
    <property type="entry name" value="Methyltransf_25"/>
    <property type="match status" value="1"/>
</dbReference>
<organism evidence="3 4">
    <name type="scientific">Bifidobacterium vespertilionis</name>
    <dbReference type="NCBI Taxonomy" id="2562524"/>
    <lineage>
        <taxon>Bacteria</taxon>
        <taxon>Bacillati</taxon>
        <taxon>Actinomycetota</taxon>
        <taxon>Actinomycetes</taxon>
        <taxon>Bifidobacteriales</taxon>
        <taxon>Bifidobacteriaceae</taxon>
        <taxon>Bifidobacterium</taxon>
    </lineage>
</organism>
<keyword evidence="5" id="KW-1185">Reference proteome</keyword>
<feature type="domain" description="Methyltransferase" evidence="1">
    <location>
        <begin position="47"/>
        <end position="138"/>
    </location>
</feature>
<keyword evidence="3" id="KW-0808">Transferase</keyword>
<dbReference type="AlphaFoldDB" id="A0A5J5DUB2"/>
<dbReference type="OrthoDB" id="9808480at2"/>
<dbReference type="GO" id="GO:0032259">
    <property type="term" value="P:methylation"/>
    <property type="evidence" value="ECO:0007669"/>
    <property type="project" value="UniProtKB-KW"/>
</dbReference>
<accession>A0A5J5DUB2</accession>
<keyword evidence="3" id="KW-0489">Methyltransferase</keyword>
<evidence type="ECO:0000259" key="1">
    <source>
        <dbReference type="Pfam" id="PF13649"/>
    </source>
</evidence>
<sequence length="244" mass="27491">MAHPSVIDHFVDKETLLDDSARRNPNINESRLRLLHKAITVTDPGRILSIGLGSGISEEALRDRYGITIAKGVEPSAGFAELARQRGFDVVTAGAQEIDYEPDSYDTIVYNGSSFGFLPDDELEDTWRRNFEALSDHGKLVFTDVPKESALGAVLFLTQKYPEIKDEDFQDILSGSVFHHADRNQYKPYWHLTSWYVDLLGRIGFRDFHYFQTVLANPPYQEDDAVDPISGYTKGNYIAVVAVK</sequence>
<dbReference type="EMBL" id="RZOA01000009">
    <property type="protein sequence ID" value="KAA8823407.1"/>
    <property type="molecule type" value="Genomic_DNA"/>
</dbReference>
<evidence type="ECO:0000313" key="2">
    <source>
        <dbReference type="EMBL" id="KAA8819585.1"/>
    </source>
</evidence>
<evidence type="ECO:0000313" key="5">
    <source>
        <dbReference type="Proteomes" id="UP000374630"/>
    </source>
</evidence>
<gene>
    <name evidence="3" type="ORF">EM848_05535</name>
    <name evidence="2" type="ORF">EMO90_08095</name>
</gene>
<name>A0A5J5DUB2_9BIFI</name>
<dbReference type="GO" id="GO:0008168">
    <property type="term" value="F:methyltransferase activity"/>
    <property type="evidence" value="ECO:0007669"/>
    <property type="project" value="UniProtKB-KW"/>
</dbReference>
<dbReference type="SUPFAM" id="SSF53335">
    <property type="entry name" value="S-adenosyl-L-methionine-dependent methyltransferases"/>
    <property type="match status" value="1"/>
</dbReference>
<evidence type="ECO:0000313" key="3">
    <source>
        <dbReference type="EMBL" id="KAA8823407.1"/>
    </source>
</evidence>
<dbReference type="InterPro" id="IPR029063">
    <property type="entry name" value="SAM-dependent_MTases_sf"/>
</dbReference>
<proteinExistence type="predicted"/>
<dbReference type="RefSeq" id="WP_150353940.1">
    <property type="nucleotide sequence ID" value="NZ_RZNZ01000010.1"/>
</dbReference>
<dbReference type="Proteomes" id="UP000345527">
    <property type="component" value="Unassembled WGS sequence"/>
</dbReference>
<comment type="caution">
    <text evidence="3">The sequence shown here is derived from an EMBL/GenBank/DDBJ whole genome shotgun (WGS) entry which is preliminary data.</text>
</comment>
<dbReference type="EMBL" id="RZNZ01000010">
    <property type="protein sequence ID" value="KAA8819585.1"/>
    <property type="molecule type" value="Genomic_DNA"/>
</dbReference>
<dbReference type="Gene3D" id="3.40.50.150">
    <property type="entry name" value="Vaccinia Virus protein VP39"/>
    <property type="match status" value="1"/>
</dbReference>